<dbReference type="InterPro" id="IPR015915">
    <property type="entry name" value="Kelch-typ_b-propeller"/>
</dbReference>
<evidence type="ECO:0000313" key="3">
    <source>
        <dbReference type="EMBL" id="MEQ2176600.1"/>
    </source>
</evidence>
<keyword evidence="2" id="KW-0677">Repeat</keyword>
<dbReference type="Proteomes" id="UP001476798">
    <property type="component" value="Unassembled WGS sequence"/>
</dbReference>
<proteinExistence type="predicted"/>
<dbReference type="PANTHER" id="PTHR46344">
    <property type="entry name" value="OS02G0202900 PROTEIN"/>
    <property type="match status" value="1"/>
</dbReference>
<organism evidence="3 4">
    <name type="scientific">Goodea atripinnis</name>
    <dbReference type="NCBI Taxonomy" id="208336"/>
    <lineage>
        <taxon>Eukaryota</taxon>
        <taxon>Metazoa</taxon>
        <taxon>Chordata</taxon>
        <taxon>Craniata</taxon>
        <taxon>Vertebrata</taxon>
        <taxon>Euteleostomi</taxon>
        <taxon>Actinopterygii</taxon>
        <taxon>Neopterygii</taxon>
        <taxon>Teleostei</taxon>
        <taxon>Neoteleostei</taxon>
        <taxon>Acanthomorphata</taxon>
        <taxon>Ovalentaria</taxon>
        <taxon>Atherinomorphae</taxon>
        <taxon>Cyprinodontiformes</taxon>
        <taxon>Goodeidae</taxon>
        <taxon>Goodea</taxon>
    </lineage>
</organism>
<dbReference type="InterPro" id="IPR006652">
    <property type="entry name" value="Kelch_1"/>
</dbReference>
<dbReference type="SUPFAM" id="SSF117281">
    <property type="entry name" value="Kelch motif"/>
    <property type="match status" value="1"/>
</dbReference>
<dbReference type="EMBL" id="JAHRIO010054430">
    <property type="protein sequence ID" value="MEQ2176600.1"/>
    <property type="molecule type" value="Genomic_DNA"/>
</dbReference>
<dbReference type="PANTHER" id="PTHR46344:SF27">
    <property type="entry name" value="KELCH REPEAT SUPERFAMILY PROTEIN"/>
    <property type="match status" value="1"/>
</dbReference>
<evidence type="ECO:0000313" key="4">
    <source>
        <dbReference type="Proteomes" id="UP001476798"/>
    </source>
</evidence>
<comment type="caution">
    <text evidence="3">The sequence shown here is derived from an EMBL/GenBank/DDBJ whole genome shotgun (WGS) entry which is preliminary data.</text>
</comment>
<dbReference type="SMART" id="SM00612">
    <property type="entry name" value="Kelch"/>
    <property type="match status" value="2"/>
</dbReference>
<protein>
    <submittedName>
        <fullName evidence="3">Uncharacterized protein</fullName>
    </submittedName>
</protein>
<evidence type="ECO:0000256" key="1">
    <source>
        <dbReference type="ARBA" id="ARBA00022441"/>
    </source>
</evidence>
<gene>
    <name evidence="3" type="ORF">GOODEAATRI_029667</name>
</gene>
<reference evidence="3 4" key="1">
    <citation type="submission" date="2021-06" db="EMBL/GenBank/DDBJ databases">
        <authorList>
            <person name="Palmer J.M."/>
        </authorList>
    </citation>
    <scope>NUCLEOTIDE SEQUENCE [LARGE SCALE GENOMIC DNA]</scope>
    <source>
        <strain evidence="3 4">GA_2019</strain>
        <tissue evidence="3">Muscle</tissue>
    </source>
</reference>
<dbReference type="Pfam" id="PF01344">
    <property type="entry name" value="Kelch_1"/>
    <property type="match status" value="2"/>
</dbReference>
<accession>A0ABV0NYU3</accession>
<sequence length="147" mass="16268">MCPLYDTNRQKWIELQPMSVARLGHGVVAAEGFLFVMGGTDENKTVLDTGEKYDPDSNSWSPIPPMLQVPKAAPESSLRPRQNFGVVEVDGLIYVLGGEAEDIALTTVEVFDPHFSSWKIQTSMTMIRKVTAEPRRPSLLAKVALVH</sequence>
<dbReference type="Gene3D" id="2.120.10.80">
    <property type="entry name" value="Kelch-type beta propeller"/>
    <property type="match status" value="1"/>
</dbReference>
<keyword evidence="4" id="KW-1185">Reference proteome</keyword>
<name>A0ABV0NYU3_9TELE</name>
<evidence type="ECO:0000256" key="2">
    <source>
        <dbReference type="ARBA" id="ARBA00022737"/>
    </source>
</evidence>
<keyword evidence="1" id="KW-0880">Kelch repeat</keyword>